<proteinExistence type="predicted"/>
<evidence type="ECO:0000313" key="2">
    <source>
        <dbReference type="Proteomes" id="UP000828941"/>
    </source>
</evidence>
<name>A0ACB9M2H2_BAUVA</name>
<accession>A0ACB9M2H2</accession>
<evidence type="ECO:0000313" key="1">
    <source>
        <dbReference type="EMBL" id="KAI4317165.1"/>
    </source>
</evidence>
<keyword evidence="2" id="KW-1185">Reference proteome</keyword>
<dbReference type="EMBL" id="CM039435">
    <property type="protein sequence ID" value="KAI4317165.1"/>
    <property type="molecule type" value="Genomic_DNA"/>
</dbReference>
<protein>
    <submittedName>
        <fullName evidence="1">Uncharacterized protein</fullName>
    </submittedName>
</protein>
<reference evidence="1 2" key="1">
    <citation type="journal article" date="2022" name="DNA Res.">
        <title>Chromosomal-level genome assembly of the orchid tree Bauhinia variegata (Leguminosae; Cercidoideae) supports the allotetraploid origin hypothesis of Bauhinia.</title>
        <authorList>
            <person name="Zhong Y."/>
            <person name="Chen Y."/>
            <person name="Zheng D."/>
            <person name="Pang J."/>
            <person name="Liu Y."/>
            <person name="Luo S."/>
            <person name="Meng S."/>
            <person name="Qian L."/>
            <person name="Wei D."/>
            <person name="Dai S."/>
            <person name="Zhou R."/>
        </authorList>
    </citation>
    <scope>NUCLEOTIDE SEQUENCE [LARGE SCALE GENOMIC DNA]</scope>
    <source>
        <strain evidence="1">BV-YZ2020</strain>
    </source>
</reference>
<comment type="caution">
    <text evidence="1">The sequence shown here is derived from an EMBL/GenBank/DDBJ whole genome shotgun (WGS) entry which is preliminary data.</text>
</comment>
<organism evidence="1 2">
    <name type="scientific">Bauhinia variegata</name>
    <name type="common">Purple orchid tree</name>
    <name type="synonym">Phanera variegata</name>
    <dbReference type="NCBI Taxonomy" id="167791"/>
    <lineage>
        <taxon>Eukaryota</taxon>
        <taxon>Viridiplantae</taxon>
        <taxon>Streptophyta</taxon>
        <taxon>Embryophyta</taxon>
        <taxon>Tracheophyta</taxon>
        <taxon>Spermatophyta</taxon>
        <taxon>Magnoliopsida</taxon>
        <taxon>eudicotyledons</taxon>
        <taxon>Gunneridae</taxon>
        <taxon>Pentapetalae</taxon>
        <taxon>rosids</taxon>
        <taxon>fabids</taxon>
        <taxon>Fabales</taxon>
        <taxon>Fabaceae</taxon>
        <taxon>Cercidoideae</taxon>
        <taxon>Cercideae</taxon>
        <taxon>Bauhiniinae</taxon>
        <taxon>Bauhinia</taxon>
    </lineage>
</organism>
<sequence length="84" mass="9544">MWSFSWKLKAPSKLKIFIWRSLHGALPANCAILKRIVGRSTFCPCCLEVEESTIHVLVQCPKAPGTWFISKFAIRTENMTASNF</sequence>
<dbReference type="Proteomes" id="UP000828941">
    <property type="component" value="Chromosome 10"/>
</dbReference>
<gene>
    <name evidence="1" type="ORF">L6164_025060</name>
</gene>